<dbReference type="SMART" id="SM00443">
    <property type="entry name" value="G_patch"/>
    <property type="match status" value="1"/>
</dbReference>
<feature type="domain" description="XRN2-binding (XTBD)" evidence="18">
    <location>
        <begin position="14"/>
        <end position="102"/>
    </location>
</feature>
<dbReference type="FunFam" id="3.30.160.20:FF:000034">
    <property type="entry name" value="NFKB repressing factor"/>
    <property type="match status" value="1"/>
</dbReference>
<evidence type="ECO:0000256" key="1">
    <source>
        <dbReference type="ARBA" id="ARBA00004604"/>
    </source>
</evidence>
<dbReference type="FunFam" id="3.30.1370.50:FF:000004">
    <property type="entry name" value="NFKB repressing factor"/>
    <property type="match status" value="1"/>
</dbReference>
<dbReference type="InterPro" id="IPR034071">
    <property type="entry name" value="R3H_NRF"/>
</dbReference>
<keyword evidence="5" id="KW-1017">Isopeptide bond</keyword>
<dbReference type="InterPro" id="IPR036867">
    <property type="entry name" value="R3H_dom_sf"/>
</dbReference>
<dbReference type="GO" id="GO:0003677">
    <property type="term" value="F:DNA binding"/>
    <property type="evidence" value="ECO:0007669"/>
    <property type="project" value="UniProtKB-KW"/>
</dbReference>
<protein>
    <recommendedName>
        <fullName evidence="14">NF-kappa-B-repressing factor</fullName>
    </recommendedName>
</protein>
<dbReference type="SMART" id="SM00393">
    <property type="entry name" value="R3H"/>
    <property type="match status" value="1"/>
</dbReference>
<dbReference type="PROSITE" id="PS50174">
    <property type="entry name" value="G_PATCH"/>
    <property type="match status" value="1"/>
</dbReference>
<evidence type="ECO:0000256" key="12">
    <source>
        <dbReference type="ARBA" id="ARBA00055813"/>
    </source>
</evidence>
<dbReference type="Pfam" id="PF01585">
    <property type="entry name" value="G-patch"/>
    <property type="match status" value="1"/>
</dbReference>
<dbReference type="SMART" id="SM00358">
    <property type="entry name" value="DSRM"/>
    <property type="match status" value="3"/>
</dbReference>
<comment type="function">
    <text evidence="12">Enhances the ATPase activity of DHX15 by acting like a brace that tethers mobile sections of DHX15 together, stabilizing a functional conformation with high RNA affinity of DHX15. Involved in the constitutive silencing of the interferon beta promoter, independently of the virus-induced signals, and in the inhibition of the basal and cytokine-induced iNOS promoter activity. Also involved in the regulation of IL-8 transcription. May also act as a DNA-binding transcription regulator: interacts with a specific negative regulatory element (NRE) 5'-AATTCCTCTGA-3' to mediate transcriptional repression of certain NK-kappa-B responsive genes.</text>
</comment>
<evidence type="ECO:0000256" key="4">
    <source>
        <dbReference type="ARBA" id="ARBA00022491"/>
    </source>
</evidence>
<dbReference type="InterPro" id="IPR021859">
    <property type="entry name" value="XTBD"/>
</dbReference>
<evidence type="ECO:0000313" key="19">
    <source>
        <dbReference type="EMBL" id="NWW82685.1"/>
    </source>
</evidence>
<dbReference type="GO" id="GO:0005730">
    <property type="term" value="C:nucleolus"/>
    <property type="evidence" value="ECO:0007669"/>
    <property type="project" value="UniProtKB-SubCell"/>
</dbReference>
<dbReference type="Gene3D" id="3.30.1370.50">
    <property type="entry name" value="R3H-like domain"/>
    <property type="match status" value="1"/>
</dbReference>
<keyword evidence="6" id="KW-0597">Phosphoprotein</keyword>
<dbReference type="AlphaFoldDB" id="A0A7K6RC13"/>
<reference evidence="19 20" key="1">
    <citation type="submission" date="2019-09" db="EMBL/GenBank/DDBJ databases">
        <title>Bird 10,000 Genomes (B10K) Project - Family phase.</title>
        <authorList>
            <person name="Zhang G."/>
        </authorList>
    </citation>
    <scope>NUCLEOTIDE SEQUENCE [LARGE SCALE GENOMIC DNA]</scope>
    <source>
        <strain evidence="19">B10K-DU-029-53</strain>
    </source>
</reference>
<dbReference type="SUPFAM" id="SSF82708">
    <property type="entry name" value="R3H domain"/>
    <property type="match status" value="1"/>
</dbReference>
<dbReference type="EMBL" id="VZRZ01008460">
    <property type="protein sequence ID" value="NWW82685.1"/>
    <property type="molecule type" value="Genomic_DNA"/>
</dbReference>
<evidence type="ECO:0000256" key="2">
    <source>
        <dbReference type="ARBA" id="ARBA00004642"/>
    </source>
</evidence>
<feature type="non-terminal residue" evidence="19">
    <location>
        <position position="1"/>
    </location>
</feature>
<dbReference type="FunFam" id="3.30.160.20:FF:000030">
    <property type="entry name" value="NFKB repressing factor"/>
    <property type="match status" value="1"/>
</dbReference>
<dbReference type="CDD" id="cd02640">
    <property type="entry name" value="R3H_NRF"/>
    <property type="match status" value="1"/>
</dbReference>
<feature type="non-terminal residue" evidence="19">
    <location>
        <position position="778"/>
    </location>
</feature>
<evidence type="ECO:0000256" key="10">
    <source>
        <dbReference type="ARBA" id="ARBA00023163"/>
    </source>
</evidence>
<feature type="domain" description="R3H" evidence="17">
    <location>
        <begin position="688"/>
        <end position="752"/>
    </location>
</feature>
<keyword evidence="4" id="KW-0678">Repressor</keyword>
<feature type="domain" description="G-patch" evidence="16">
    <location>
        <begin position="639"/>
        <end position="684"/>
    </location>
</feature>
<evidence type="ECO:0000313" key="20">
    <source>
        <dbReference type="Proteomes" id="UP000580879"/>
    </source>
</evidence>
<evidence type="ECO:0000256" key="15">
    <source>
        <dbReference type="SAM" id="MobiDB-lite"/>
    </source>
</evidence>
<dbReference type="InterPro" id="IPR000467">
    <property type="entry name" value="G_patch_dom"/>
</dbReference>
<gene>
    <name evidence="19" type="primary">Nkrf</name>
    <name evidence="19" type="ORF">CLIRUF_R08953</name>
</gene>
<evidence type="ECO:0000256" key="7">
    <source>
        <dbReference type="ARBA" id="ARBA00022843"/>
    </source>
</evidence>
<dbReference type="Pfam" id="PF26535">
    <property type="entry name" value="DSRM_CARF"/>
    <property type="match status" value="1"/>
</dbReference>
<dbReference type="Gene3D" id="3.30.160.20">
    <property type="match status" value="2"/>
</dbReference>
<evidence type="ECO:0000256" key="13">
    <source>
        <dbReference type="ARBA" id="ARBA00062272"/>
    </source>
</evidence>
<dbReference type="PANTHER" id="PTHR16148:SF15">
    <property type="entry name" value="NF-KAPPA-B-REPRESSING FACTOR"/>
    <property type="match status" value="1"/>
</dbReference>
<keyword evidence="7" id="KW-0832">Ubl conjugation</keyword>
<comment type="caution">
    <text evidence="19">The sequence shown here is derived from an EMBL/GenBank/DDBJ whole genome shotgun (WGS) entry which is preliminary data.</text>
</comment>
<dbReference type="InterPro" id="IPR058828">
    <property type="entry name" value="DSRM_CARF/NKRF"/>
</dbReference>
<dbReference type="Pfam" id="PF00035">
    <property type="entry name" value="dsrm"/>
    <property type="match status" value="2"/>
</dbReference>
<dbReference type="PROSITE" id="PS51061">
    <property type="entry name" value="R3H"/>
    <property type="match status" value="1"/>
</dbReference>
<dbReference type="Pfam" id="PF11952">
    <property type="entry name" value="XTBD"/>
    <property type="match status" value="1"/>
</dbReference>
<dbReference type="InterPro" id="IPR014720">
    <property type="entry name" value="dsRBD_dom"/>
</dbReference>
<evidence type="ECO:0000256" key="14">
    <source>
        <dbReference type="ARBA" id="ARBA00068533"/>
    </source>
</evidence>
<dbReference type="PROSITE" id="PS51827">
    <property type="entry name" value="XTBD"/>
    <property type="match status" value="1"/>
</dbReference>
<evidence type="ECO:0000259" key="18">
    <source>
        <dbReference type="PROSITE" id="PS51827"/>
    </source>
</evidence>
<dbReference type="GO" id="GO:0005654">
    <property type="term" value="C:nucleoplasm"/>
    <property type="evidence" value="ECO:0007669"/>
    <property type="project" value="TreeGrafter"/>
</dbReference>
<comment type="similarity">
    <text evidence="3">Belongs to the CARF family.</text>
</comment>
<keyword evidence="11" id="KW-0539">Nucleus</keyword>
<accession>A0A7K6RC13</accession>
<evidence type="ECO:0000256" key="3">
    <source>
        <dbReference type="ARBA" id="ARBA00010053"/>
    </source>
</evidence>
<keyword evidence="8" id="KW-0805">Transcription regulation</keyword>
<dbReference type="SUPFAM" id="SSF54768">
    <property type="entry name" value="dsRNA-binding domain-like"/>
    <property type="match status" value="2"/>
</dbReference>
<keyword evidence="10" id="KW-0804">Transcription</keyword>
<evidence type="ECO:0000256" key="5">
    <source>
        <dbReference type="ARBA" id="ARBA00022499"/>
    </source>
</evidence>
<comment type="subunit">
    <text evidence="13">Interacts with NF-kappa-B. Interacts with XRN2. Interacts (via G-patch domain) with DHX15; promoting the RNA helicase activity of DHX15.</text>
</comment>
<dbReference type="Pfam" id="PF01424">
    <property type="entry name" value="R3H"/>
    <property type="match status" value="1"/>
</dbReference>
<proteinExistence type="inferred from homology"/>
<organism evidence="19 20">
    <name type="scientific">Climacteris rufus</name>
    <name type="common">rufous treecreeper</name>
    <dbReference type="NCBI Taxonomy" id="47695"/>
    <lineage>
        <taxon>Eukaryota</taxon>
        <taxon>Metazoa</taxon>
        <taxon>Chordata</taxon>
        <taxon>Craniata</taxon>
        <taxon>Vertebrata</taxon>
        <taxon>Euteleostomi</taxon>
        <taxon>Archelosauria</taxon>
        <taxon>Archosauria</taxon>
        <taxon>Dinosauria</taxon>
        <taxon>Saurischia</taxon>
        <taxon>Theropoda</taxon>
        <taxon>Coelurosauria</taxon>
        <taxon>Aves</taxon>
        <taxon>Neognathae</taxon>
        <taxon>Neoaves</taxon>
        <taxon>Telluraves</taxon>
        <taxon>Australaves</taxon>
        <taxon>Passeriformes</taxon>
        <taxon>Climacteridae</taxon>
        <taxon>Climacteris</taxon>
    </lineage>
</organism>
<evidence type="ECO:0000256" key="11">
    <source>
        <dbReference type="ARBA" id="ARBA00023242"/>
    </source>
</evidence>
<evidence type="ECO:0000259" key="16">
    <source>
        <dbReference type="PROSITE" id="PS50174"/>
    </source>
</evidence>
<comment type="subcellular location">
    <subcellularLocation>
        <location evidence="1">Nucleus</location>
        <location evidence="1">Nucleolus</location>
    </subcellularLocation>
    <subcellularLocation>
        <location evidence="2">Nucleus</location>
        <location evidence="2">Nucleoplasm</location>
    </subcellularLocation>
</comment>
<dbReference type="PANTHER" id="PTHR16148">
    <property type="entry name" value="NF-KAPPA-B-REPRESSING FACTOR-RELATED"/>
    <property type="match status" value="1"/>
</dbReference>
<evidence type="ECO:0000256" key="6">
    <source>
        <dbReference type="ARBA" id="ARBA00022553"/>
    </source>
</evidence>
<evidence type="ECO:0000256" key="9">
    <source>
        <dbReference type="ARBA" id="ARBA00023125"/>
    </source>
</evidence>
<dbReference type="OrthoDB" id="29523at2759"/>
<keyword evidence="9" id="KW-0238">DNA-binding</keyword>
<keyword evidence="20" id="KW-1185">Reference proteome</keyword>
<evidence type="ECO:0000256" key="8">
    <source>
        <dbReference type="ARBA" id="ARBA00023015"/>
    </source>
</evidence>
<dbReference type="InterPro" id="IPR001374">
    <property type="entry name" value="R3H_dom"/>
</dbReference>
<feature type="region of interest" description="Disordered" evidence="15">
    <location>
        <begin position="94"/>
        <end position="116"/>
    </location>
</feature>
<name>A0A7K6RC13_9PASS</name>
<dbReference type="Proteomes" id="UP000580879">
    <property type="component" value="Unassembled WGS sequence"/>
</dbReference>
<evidence type="ECO:0000259" key="17">
    <source>
        <dbReference type="PROSITE" id="PS51061"/>
    </source>
</evidence>
<sequence>PAEPPPEAVPEPVLEQWRQYNETERQWALRRRFILRHLPAYPGAAIDQLLALSVLWTNHIFMGCRYGVQVMEKVLKMAEGIDVGEMRSYELVPSRNPKRYRSPADSPDPAEIPEPPKKVVPRFRVRPRFEPIHFVTSAEDGKKDNSVDNQMQEVKQEANTNSMAQPAQNCTNSFVNARDVDPQFSSSAGLGFAGPAAAAAAAATAATTAAPKKAVNSVNSTPSTALQVSVSSSAAPSASETFPPSAIMLKQSFMEKLSAAVWKNLSNPEANTGMDKINFTYLLTRSIQACKTNPEYIYVPLKEIAPADLPKSKKLLTDGFACEVRCQNVYLATGYAGSKNGSRDRAAEQAVKLLKKSVEVRVVQRKFRHTYHEDLVVCEAGVCRPDFPPALKPHEEFVVANRDCVPLQPGTESAKGATGTNKPWTSFVLTENASDAIGILNNSASYNKMSVEYKYELMPNRSWRCQVYLQDHCLAEGFGTKKTSKHAAAEEALKILQKMQSNIASLKVTQVQKVGCSSRGSGRKKDLKDLVIYENSSNPVCTLNDTAQFNKMTVEYVFERMTGMRWKCKVMLEDEFIAEAVGVKKSVKHEAAEEAVKILKKTQPTVVNNLKKGTVEDVISRNEIRGRSAEEAFKQKIKEDNIGNQILRKMGWTGGGLGKDGEGIREPISVKEQFKREGLGLDVERVNRIAKRDIEEIIRNYARSDSHIDLTFSRELTMDERKQIHQIAQKYGLKSKSHGQGHNRYLVVSRKRRKEDLIDQLKQEGQVGHYELIMPQAN</sequence>